<dbReference type="AlphaFoldDB" id="A0A8J5MTR2"/>
<dbReference type="InterPro" id="IPR051468">
    <property type="entry name" value="Fungal_SecMetab_SDRs"/>
</dbReference>
<accession>A0A8J5MTR2</accession>
<dbReference type="CDD" id="cd05325">
    <property type="entry name" value="carb_red_sniffer_like_SDR_c"/>
    <property type="match status" value="1"/>
</dbReference>
<dbReference type="SUPFAM" id="SSF51735">
    <property type="entry name" value="NAD(P)-binding Rossmann-fold domains"/>
    <property type="match status" value="1"/>
</dbReference>
<dbReference type="InterPro" id="IPR036291">
    <property type="entry name" value="NAD(P)-bd_dom_sf"/>
</dbReference>
<sequence>MPTALIQGASRGIGLQFCRSLVHRGTTVVACCRNPSSAESLKNLQGQYPDLVDVVQLDVTDEAAIQRAAQHVHNVHASRLELLINCSGILSPTGRGETRLKDVTLKASTGLEETLAVNTLGPLMMAKHFSQHLMAGAGTIGHQTDDPKQHHAAVLVNMSARVGSIRDNELGGWYSYRMSKSALNMATKNLSIELGRGKRKVICVALHPGTVNTDLSRPYHKNVPEGSLFSPTHSVNYLLTIIDKLSITDTGKYYAWNGTEIPY</sequence>
<proteinExistence type="predicted"/>
<dbReference type="GO" id="GO:0005737">
    <property type="term" value="C:cytoplasm"/>
    <property type="evidence" value="ECO:0007669"/>
    <property type="project" value="TreeGrafter"/>
</dbReference>
<name>A0A8J5MTR2_HOMAM</name>
<dbReference type="Proteomes" id="UP000747542">
    <property type="component" value="Unassembled WGS sequence"/>
</dbReference>
<dbReference type="EMBL" id="JAHLQT010026502">
    <property type="protein sequence ID" value="KAG7163057.1"/>
    <property type="molecule type" value="Genomic_DNA"/>
</dbReference>
<dbReference type="Pfam" id="PF00106">
    <property type="entry name" value="adh_short"/>
    <property type="match status" value="1"/>
</dbReference>
<dbReference type="PANTHER" id="PTHR43544">
    <property type="entry name" value="SHORT-CHAIN DEHYDROGENASE/REDUCTASE"/>
    <property type="match status" value="1"/>
</dbReference>
<dbReference type="PRINTS" id="PR00081">
    <property type="entry name" value="GDHRDH"/>
</dbReference>
<comment type="caution">
    <text evidence="1">The sequence shown here is derived from an EMBL/GenBank/DDBJ whole genome shotgun (WGS) entry which is preliminary data.</text>
</comment>
<dbReference type="GO" id="GO:0016491">
    <property type="term" value="F:oxidoreductase activity"/>
    <property type="evidence" value="ECO:0007669"/>
    <property type="project" value="TreeGrafter"/>
</dbReference>
<reference evidence="1" key="1">
    <citation type="journal article" date="2021" name="Sci. Adv.">
        <title>The American lobster genome reveals insights on longevity, neural, and immune adaptations.</title>
        <authorList>
            <person name="Polinski J.M."/>
            <person name="Zimin A.V."/>
            <person name="Clark K.F."/>
            <person name="Kohn A.B."/>
            <person name="Sadowski N."/>
            <person name="Timp W."/>
            <person name="Ptitsyn A."/>
            <person name="Khanna P."/>
            <person name="Romanova D.Y."/>
            <person name="Williams P."/>
            <person name="Greenwood S.J."/>
            <person name="Moroz L.L."/>
            <person name="Walt D.R."/>
            <person name="Bodnar A.G."/>
        </authorList>
    </citation>
    <scope>NUCLEOTIDE SEQUENCE</scope>
    <source>
        <strain evidence="1">GMGI-L3</strain>
    </source>
</reference>
<dbReference type="Gene3D" id="3.40.50.720">
    <property type="entry name" value="NAD(P)-binding Rossmann-like Domain"/>
    <property type="match status" value="1"/>
</dbReference>
<keyword evidence="2" id="KW-1185">Reference proteome</keyword>
<gene>
    <name evidence="1" type="ORF">Hamer_G002120</name>
</gene>
<dbReference type="PANTHER" id="PTHR43544:SF12">
    <property type="entry name" value="NAD(P)-BINDING ROSSMANN-FOLD SUPERFAMILY PROTEIN"/>
    <property type="match status" value="1"/>
</dbReference>
<evidence type="ECO:0000313" key="2">
    <source>
        <dbReference type="Proteomes" id="UP000747542"/>
    </source>
</evidence>
<dbReference type="InterPro" id="IPR002347">
    <property type="entry name" value="SDR_fam"/>
</dbReference>
<protein>
    <submittedName>
        <fullName evidence="1">Short chain dehydrogenase-containing protein</fullName>
    </submittedName>
</protein>
<organism evidence="1 2">
    <name type="scientific">Homarus americanus</name>
    <name type="common">American lobster</name>
    <dbReference type="NCBI Taxonomy" id="6706"/>
    <lineage>
        <taxon>Eukaryota</taxon>
        <taxon>Metazoa</taxon>
        <taxon>Ecdysozoa</taxon>
        <taxon>Arthropoda</taxon>
        <taxon>Crustacea</taxon>
        <taxon>Multicrustacea</taxon>
        <taxon>Malacostraca</taxon>
        <taxon>Eumalacostraca</taxon>
        <taxon>Eucarida</taxon>
        <taxon>Decapoda</taxon>
        <taxon>Pleocyemata</taxon>
        <taxon>Astacidea</taxon>
        <taxon>Nephropoidea</taxon>
        <taxon>Nephropidae</taxon>
        <taxon>Homarus</taxon>
    </lineage>
</organism>
<evidence type="ECO:0000313" key="1">
    <source>
        <dbReference type="EMBL" id="KAG7163057.1"/>
    </source>
</evidence>